<dbReference type="CDD" id="cd06532">
    <property type="entry name" value="Glyco_transf_25"/>
    <property type="match status" value="1"/>
</dbReference>
<keyword evidence="3" id="KW-1185">Reference proteome</keyword>
<evidence type="ECO:0000313" key="3">
    <source>
        <dbReference type="Proteomes" id="UP001597420"/>
    </source>
</evidence>
<dbReference type="Pfam" id="PF01755">
    <property type="entry name" value="Glyco_transf_25"/>
    <property type="match status" value="1"/>
</dbReference>
<accession>A0ABW4NVQ5</accession>
<feature type="domain" description="Glycosyl transferase family 25" evidence="1">
    <location>
        <begin position="1"/>
        <end position="184"/>
    </location>
</feature>
<dbReference type="InterPro" id="IPR002654">
    <property type="entry name" value="Glyco_trans_25"/>
</dbReference>
<organism evidence="2 3">
    <name type="scientific">Pasteurella oralis</name>
    <dbReference type="NCBI Taxonomy" id="1071947"/>
    <lineage>
        <taxon>Bacteria</taxon>
        <taxon>Pseudomonadati</taxon>
        <taxon>Pseudomonadota</taxon>
        <taxon>Gammaproteobacteria</taxon>
        <taxon>Pasteurellales</taxon>
        <taxon>Pasteurellaceae</taxon>
        <taxon>Pasteurella</taxon>
    </lineage>
</organism>
<reference evidence="3" key="1">
    <citation type="journal article" date="2019" name="Int. J. Syst. Evol. Microbiol.">
        <title>The Global Catalogue of Microorganisms (GCM) 10K type strain sequencing project: providing services to taxonomists for standard genome sequencing and annotation.</title>
        <authorList>
            <consortium name="The Broad Institute Genomics Platform"/>
            <consortium name="The Broad Institute Genome Sequencing Center for Infectious Disease"/>
            <person name="Wu L."/>
            <person name="Ma J."/>
        </authorList>
    </citation>
    <scope>NUCLEOTIDE SEQUENCE [LARGE SCALE GENOMIC DNA]</scope>
    <source>
        <strain evidence="3">CCM 7950</strain>
    </source>
</reference>
<name>A0ABW4NVQ5_9PAST</name>
<evidence type="ECO:0000313" key="2">
    <source>
        <dbReference type="EMBL" id="MFD1806131.1"/>
    </source>
</evidence>
<protein>
    <submittedName>
        <fullName evidence="2">Glycosyltransferase family 25 protein</fullName>
    </submittedName>
</protein>
<dbReference type="RefSeq" id="WP_101775793.1">
    <property type="nucleotide sequence ID" value="NZ_JBHUFP010000009.1"/>
</dbReference>
<sequence length="271" mass="31656">MNTNYVISIVTAAQRREHIEKEFNSKNIPFEFFDAMTPSAQLTETINQLLPELLSHPNQTLGEKACLMSHLTLWERCIDENMPFITIFEDDVVLSKNAHLFLNNSDWITERFSNEAFIIKIETVLQLVNTKSSNVPPLSHYSFPKLISDHTGCGGYIISQKAAKLLLIEFNKLTNEQLRPIDILIFDTFLKYPLVSIYQLEPAICIQLCVKYPQESDEKEELQSQLFSERKQNRKINPYKRKLSLWQLLIKGLTKPYRLYKKKQRKVIPFE</sequence>
<proteinExistence type="predicted"/>
<comment type="caution">
    <text evidence="2">The sequence shown here is derived from an EMBL/GenBank/DDBJ whole genome shotgun (WGS) entry which is preliminary data.</text>
</comment>
<evidence type="ECO:0000259" key="1">
    <source>
        <dbReference type="Pfam" id="PF01755"/>
    </source>
</evidence>
<dbReference type="Proteomes" id="UP001597420">
    <property type="component" value="Unassembled WGS sequence"/>
</dbReference>
<dbReference type="EMBL" id="JBHUFP010000009">
    <property type="protein sequence ID" value="MFD1806131.1"/>
    <property type="molecule type" value="Genomic_DNA"/>
</dbReference>
<gene>
    <name evidence="2" type="ORF">ACFSAV_07085</name>
</gene>